<dbReference type="EMBL" id="BAABBA010000005">
    <property type="protein sequence ID" value="GAA4287049.1"/>
    <property type="molecule type" value="Genomic_DNA"/>
</dbReference>
<sequence>MSSSPSSQPTKAQRRDAAREQARQLREAQARREKRNRNLIIAGVVALIVVVAVVLYAIISQGSKSVIAAVADVPANTSVEDGGISLGSDLVAGTTNDGAPVLDVYLDFTCPHCATFEEVNAEDIDALVSAGEATVVYHPVAILDRSGDFTGFSGRAVQAAGVVADQAPEAYNAFQAALFDLFAESTDAEPTDEQIAQAASEAAAPQEVADTLASGQRPFAEWVEATTQQFSRDGYTGTPTVLIDGEEFTGWTEAGALVEAIQGS</sequence>
<evidence type="ECO:0000313" key="4">
    <source>
        <dbReference type="EMBL" id="GAA4287049.1"/>
    </source>
</evidence>
<comment type="caution">
    <text evidence="4">The sequence shown here is derived from an EMBL/GenBank/DDBJ whole genome shotgun (WGS) entry which is preliminary data.</text>
</comment>
<name>A0ABP8ESV6_9MICO</name>
<keyword evidence="2" id="KW-0812">Transmembrane</keyword>
<evidence type="ECO:0000259" key="3">
    <source>
        <dbReference type="Pfam" id="PF13462"/>
    </source>
</evidence>
<evidence type="ECO:0000313" key="5">
    <source>
        <dbReference type="Proteomes" id="UP001499841"/>
    </source>
</evidence>
<evidence type="ECO:0000256" key="2">
    <source>
        <dbReference type="SAM" id="Phobius"/>
    </source>
</evidence>
<keyword evidence="2" id="KW-0472">Membrane</keyword>
<keyword evidence="2" id="KW-1133">Transmembrane helix</keyword>
<dbReference type="Proteomes" id="UP001499841">
    <property type="component" value="Unassembled WGS sequence"/>
</dbReference>
<keyword evidence="5" id="KW-1185">Reference proteome</keyword>
<feature type="region of interest" description="Disordered" evidence="1">
    <location>
        <begin position="1"/>
        <end position="29"/>
    </location>
</feature>
<dbReference type="Gene3D" id="3.40.30.10">
    <property type="entry name" value="Glutaredoxin"/>
    <property type="match status" value="1"/>
</dbReference>
<proteinExistence type="predicted"/>
<protein>
    <submittedName>
        <fullName evidence="4">Thioredoxin domain-containing protein</fullName>
    </submittedName>
</protein>
<feature type="compositionally biased region" description="Basic and acidic residues" evidence="1">
    <location>
        <begin position="13"/>
        <end position="29"/>
    </location>
</feature>
<evidence type="ECO:0000256" key="1">
    <source>
        <dbReference type="SAM" id="MobiDB-lite"/>
    </source>
</evidence>
<accession>A0ABP8ESV6</accession>
<gene>
    <name evidence="4" type="ORF">GCM10022262_14080</name>
</gene>
<feature type="domain" description="Thioredoxin-like fold" evidence="3">
    <location>
        <begin position="98"/>
        <end position="261"/>
    </location>
</feature>
<dbReference type="RefSeq" id="WP_345039235.1">
    <property type="nucleotide sequence ID" value="NZ_BAABBA010000005.1"/>
</dbReference>
<feature type="compositionally biased region" description="Polar residues" evidence="1">
    <location>
        <begin position="1"/>
        <end position="11"/>
    </location>
</feature>
<dbReference type="Pfam" id="PF13462">
    <property type="entry name" value="Thioredoxin_4"/>
    <property type="match status" value="1"/>
</dbReference>
<organism evidence="4 5">
    <name type="scientific">Georgenia daeguensis</name>
    <dbReference type="NCBI Taxonomy" id="908355"/>
    <lineage>
        <taxon>Bacteria</taxon>
        <taxon>Bacillati</taxon>
        <taxon>Actinomycetota</taxon>
        <taxon>Actinomycetes</taxon>
        <taxon>Micrococcales</taxon>
        <taxon>Bogoriellaceae</taxon>
        <taxon>Georgenia</taxon>
    </lineage>
</organism>
<dbReference type="CDD" id="cd02972">
    <property type="entry name" value="DsbA_family"/>
    <property type="match status" value="1"/>
</dbReference>
<dbReference type="InterPro" id="IPR036249">
    <property type="entry name" value="Thioredoxin-like_sf"/>
</dbReference>
<reference evidence="5" key="1">
    <citation type="journal article" date="2019" name="Int. J. Syst. Evol. Microbiol.">
        <title>The Global Catalogue of Microorganisms (GCM) 10K type strain sequencing project: providing services to taxonomists for standard genome sequencing and annotation.</title>
        <authorList>
            <consortium name="The Broad Institute Genomics Platform"/>
            <consortium name="The Broad Institute Genome Sequencing Center for Infectious Disease"/>
            <person name="Wu L."/>
            <person name="Ma J."/>
        </authorList>
    </citation>
    <scope>NUCLEOTIDE SEQUENCE [LARGE SCALE GENOMIC DNA]</scope>
    <source>
        <strain evidence="5">JCM 17459</strain>
    </source>
</reference>
<dbReference type="SUPFAM" id="SSF52833">
    <property type="entry name" value="Thioredoxin-like"/>
    <property type="match status" value="1"/>
</dbReference>
<dbReference type="InterPro" id="IPR012336">
    <property type="entry name" value="Thioredoxin-like_fold"/>
</dbReference>
<feature type="transmembrane region" description="Helical" evidence="2">
    <location>
        <begin position="39"/>
        <end position="59"/>
    </location>
</feature>